<comment type="caution">
    <text evidence="1">The sequence shown here is derived from an EMBL/GenBank/DDBJ whole genome shotgun (WGS) entry which is preliminary data.</text>
</comment>
<dbReference type="EMBL" id="JXTC01000534">
    <property type="protein sequence ID" value="PON47497.1"/>
    <property type="molecule type" value="Genomic_DNA"/>
</dbReference>
<keyword evidence="2" id="KW-1185">Reference proteome</keyword>
<protein>
    <submittedName>
        <fullName evidence="1">Uncharacterized protein</fullName>
    </submittedName>
</protein>
<evidence type="ECO:0000313" key="2">
    <source>
        <dbReference type="Proteomes" id="UP000237000"/>
    </source>
</evidence>
<dbReference type="InParanoid" id="A0A2P5BFC8"/>
<dbReference type="Proteomes" id="UP000237000">
    <property type="component" value="Unassembled WGS sequence"/>
</dbReference>
<sequence>MAESFEKKWIKRVEKKDWEKETLL</sequence>
<organism evidence="1 2">
    <name type="scientific">Trema orientale</name>
    <name type="common">Charcoal tree</name>
    <name type="synonym">Celtis orientalis</name>
    <dbReference type="NCBI Taxonomy" id="63057"/>
    <lineage>
        <taxon>Eukaryota</taxon>
        <taxon>Viridiplantae</taxon>
        <taxon>Streptophyta</taxon>
        <taxon>Embryophyta</taxon>
        <taxon>Tracheophyta</taxon>
        <taxon>Spermatophyta</taxon>
        <taxon>Magnoliopsida</taxon>
        <taxon>eudicotyledons</taxon>
        <taxon>Gunneridae</taxon>
        <taxon>Pentapetalae</taxon>
        <taxon>rosids</taxon>
        <taxon>fabids</taxon>
        <taxon>Rosales</taxon>
        <taxon>Cannabaceae</taxon>
        <taxon>Trema</taxon>
    </lineage>
</organism>
<reference evidence="2" key="1">
    <citation type="submission" date="2016-06" db="EMBL/GenBank/DDBJ databases">
        <title>Parallel loss of symbiosis genes in relatives of nitrogen-fixing non-legume Parasponia.</title>
        <authorList>
            <person name="Van Velzen R."/>
            <person name="Holmer R."/>
            <person name="Bu F."/>
            <person name="Rutten L."/>
            <person name="Van Zeijl A."/>
            <person name="Liu W."/>
            <person name="Santuari L."/>
            <person name="Cao Q."/>
            <person name="Sharma T."/>
            <person name="Shen D."/>
            <person name="Roswanjaya Y."/>
            <person name="Wardhani T."/>
            <person name="Kalhor M.S."/>
            <person name="Jansen J."/>
            <person name="Van den Hoogen J."/>
            <person name="Gungor B."/>
            <person name="Hartog M."/>
            <person name="Hontelez J."/>
            <person name="Verver J."/>
            <person name="Yang W.-C."/>
            <person name="Schijlen E."/>
            <person name="Repin R."/>
            <person name="Schilthuizen M."/>
            <person name="Schranz E."/>
            <person name="Heidstra R."/>
            <person name="Miyata K."/>
            <person name="Fedorova E."/>
            <person name="Kohlen W."/>
            <person name="Bisseling T."/>
            <person name="Smit S."/>
            <person name="Geurts R."/>
        </authorList>
    </citation>
    <scope>NUCLEOTIDE SEQUENCE [LARGE SCALE GENOMIC DNA]</scope>
    <source>
        <strain evidence="2">cv. RG33-2</strain>
    </source>
</reference>
<evidence type="ECO:0000313" key="1">
    <source>
        <dbReference type="EMBL" id="PON47497.1"/>
    </source>
</evidence>
<dbReference type="AlphaFoldDB" id="A0A2P5BFC8"/>
<proteinExistence type="predicted"/>
<accession>A0A2P5BFC8</accession>
<name>A0A2P5BFC8_TREOI</name>
<gene>
    <name evidence="1" type="ORF">TorRG33x02_323190</name>
</gene>